<evidence type="ECO:0000313" key="1">
    <source>
        <dbReference type="EMBL" id="CAB4147811.1"/>
    </source>
</evidence>
<organism evidence="1">
    <name type="scientific">uncultured Caudovirales phage</name>
    <dbReference type="NCBI Taxonomy" id="2100421"/>
    <lineage>
        <taxon>Viruses</taxon>
        <taxon>Duplodnaviria</taxon>
        <taxon>Heunggongvirae</taxon>
        <taxon>Uroviricota</taxon>
        <taxon>Caudoviricetes</taxon>
        <taxon>Peduoviridae</taxon>
        <taxon>Maltschvirus</taxon>
        <taxon>Maltschvirus maltsch</taxon>
    </lineage>
</organism>
<name>A0A6J5MP21_9CAUD</name>
<dbReference type="EMBL" id="LR796476">
    <property type="protein sequence ID" value="CAB4147811.1"/>
    <property type="molecule type" value="Genomic_DNA"/>
</dbReference>
<protein>
    <submittedName>
        <fullName evidence="1">Uncharacterized protein</fullName>
    </submittedName>
</protein>
<accession>A0A6J5MP21</accession>
<reference evidence="1" key="1">
    <citation type="submission" date="2020-04" db="EMBL/GenBank/DDBJ databases">
        <authorList>
            <person name="Chiriac C."/>
            <person name="Salcher M."/>
            <person name="Ghai R."/>
            <person name="Kavagutti S V."/>
        </authorList>
    </citation>
    <scope>NUCLEOTIDE SEQUENCE</scope>
</reference>
<sequence length="62" mass="6909">MKRDDSNIFRNISLGENCWLQVRNVPSGYSVSVYDADADATLPTIRLYPTLQGALDYALKTA</sequence>
<proteinExistence type="predicted"/>
<gene>
    <name evidence="1" type="ORF">UFOVP513_53</name>
</gene>